<dbReference type="CDD" id="cd16027">
    <property type="entry name" value="SGSH"/>
    <property type="match status" value="1"/>
</dbReference>
<dbReference type="EMBL" id="CP117811">
    <property type="protein sequence ID" value="WDE96678.1"/>
    <property type="molecule type" value="Genomic_DNA"/>
</dbReference>
<dbReference type="Proteomes" id="UP001214250">
    <property type="component" value="Chromosome 1"/>
</dbReference>
<organism evidence="3 4">
    <name type="scientific">Lentisphaera profundi</name>
    <dbReference type="NCBI Taxonomy" id="1658616"/>
    <lineage>
        <taxon>Bacteria</taxon>
        <taxon>Pseudomonadati</taxon>
        <taxon>Lentisphaerota</taxon>
        <taxon>Lentisphaeria</taxon>
        <taxon>Lentisphaerales</taxon>
        <taxon>Lentisphaeraceae</taxon>
        <taxon>Lentisphaera</taxon>
    </lineage>
</organism>
<dbReference type="SUPFAM" id="SSF53649">
    <property type="entry name" value="Alkaline phosphatase-like"/>
    <property type="match status" value="1"/>
</dbReference>
<keyword evidence="1" id="KW-0732">Signal</keyword>
<feature type="chain" id="PRO_5046644329" evidence="1">
    <location>
        <begin position="22"/>
        <end position="515"/>
    </location>
</feature>
<dbReference type="InterPro" id="IPR017850">
    <property type="entry name" value="Alkaline_phosphatase_core_sf"/>
</dbReference>
<dbReference type="PANTHER" id="PTHR43751:SF1">
    <property type="entry name" value="SULFATASE ATSG-RELATED"/>
    <property type="match status" value="1"/>
</dbReference>
<evidence type="ECO:0000256" key="1">
    <source>
        <dbReference type="SAM" id="SignalP"/>
    </source>
</evidence>
<evidence type="ECO:0000259" key="2">
    <source>
        <dbReference type="Pfam" id="PF00884"/>
    </source>
</evidence>
<sequence>MFNQILTATLLLIFNANFILADKAQPNILFITVDDMNWDSVGVYGSKLPEITPNIDSIANEGMLFERAYVQASNCSPSRVVFQSGRYPSSSGMRGFYMVNANYPMLPEVLKNNGYFTAVINKPRDTSFSGDYEKYWDQSIILKGAEKRGAQVYAQGMKDFFSLLDEKNKAFYCLVNIADPHKPFYQDPKSTESGFDEYGPSRIYTSSEITIPEFLPKHPGVKIEMRNYYNSVKRADDCVGAILKSLKDSSYEENTIVIFVSDHGMPLPFAKSSLYQNGIRTPWVMKWPEKIKPGSKDTEHMISAVDFFPTILNICGIRKVKGLEGRSFLPLIQGKTQKYRDHIFAEFNENAIGLVYPTRAVHNKKFAYIFNPWSDGKRTFSSASSFHKSYKVIKELAKTDPTVAKRFNHLSFRELEELYDLENDPDCLNNLAKNPAYQTQLKQLRAKLSQHMSKIGDYALEAIKKRESANELVQFMQEQDMQSIKRAEVIQWKRHKNRVGGTGKNTELFMSPANL</sequence>
<dbReference type="Pfam" id="PF00884">
    <property type="entry name" value="Sulfatase"/>
    <property type="match status" value="1"/>
</dbReference>
<dbReference type="RefSeq" id="WP_274150743.1">
    <property type="nucleotide sequence ID" value="NZ_CP117811.1"/>
</dbReference>
<proteinExistence type="predicted"/>
<feature type="signal peptide" evidence="1">
    <location>
        <begin position="1"/>
        <end position="21"/>
    </location>
</feature>
<gene>
    <name evidence="3" type="ORF">PQO03_01685</name>
</gene>
<dbReference type="InterPro" id="IPR000917">
    <property type="entry name" value="Sulfatase_N"/>
</dbReference>
<evidence type="ECO:0000313" key="3">
    <source>
        <dbReference type="EMBL" id="WDE96678.1"/>
    </source>
</evidence>
<dbReference type="Gene3D" id="3.40.720.10">
    <property type="entry name" value="Alkaline Phosphatase, subunit A"/>
    <property type="match status" value="1"/>
</dbReference>
<reference evidence="3 4" key="1">
    <citation type="submission" date="2023-02" db="EMBL/GenBank/DDBJ databases">
        <title>Genome sequence of Lentisphaera profundi SAORIC-696.</title>
        <authorList>
            <person name="Kim e."/>
            <person name="Cho J.-C."/>
            <person name="Choi A."/>
            <person name="Kang I."/>
        </authorList>
    </citation>
    <scope>NUCLEOTIDE SEQUENCE [LARGE SCALE GENOMIC DNA]</scope>
    <source>
        <strain evidence="3 4">SAORIC-696</strain>
    </source>
</reference>
<name>A0ABY7VR51_9BACT</name>
<protein>
    <submittedName>
        <fullName evidence="3">Sulfatase</fullName>
    </submittedName>
</protein>
<dbReference type="InterPro" id="IPR052701">
    <property type="entry name" value="GAG_Ulvan_Degrading_Sulfatases"/>
</dbReference>
<keyword evidence="4" id="KW-1185">Reference proteome</keyword>
<accession>A0ABY7VR51</accession>
<dbReference type="PANTHER" id="PTHR43751">
    <property type="entry name" value="SULFATASE"/>
    <property type="match status" value="1"/>
</dbReference>
<feature type="domain" description="Sulfatase N-terminal" evidence="2">
    <location>
        <begin position="26"/>
        <end position="317"/>
    </location>
</feature>
<evidence type="ECO:0000313" key="4">
    <source>
        <dbReference type="Proteomes" id="UP001214250"/>
    </source>
</evidence>